<organism evidence="1 2">
    <name type="scientific">Cichorium intybus</name>
    <name type="common">Chicory</name>
    <dbReference type="NCBI Taxonomy" id="13427"/>
    <lineage>
        <taxon>Eukaryota</taxon>
        <taxon>Viridiplantae</taxon>
        <taxon>Streptophyta</taxon>
        <taxon>Embryophyta</taxon>
        <taxon>Tracheophyta</taxon>
        <taxon>Spermatophyta</taxon>
        <taxon>Magnoliopsida</taxon>
        <taxon>eudicotyledons</taxon>
        <taxon>Gunneridae</taxon>
        <taxon>Pentapetalae</taxon>
        <taxon>asterids</taxon>
        <taxon>campanulids</taxon>
        <taxon>Asterales</taxon>
        <taxon>Asteraceae</taxon>
        <taxon>Cichorioideae</taxon>
        <taxon>Cichorieae</taxon>
        <taxon>Cichoriinae</taxon>
        <taxon>Cichorium</taxon>
    </lineage>
</organism>
<evidence type="ECO:0000313" key="1">
    <source>
        <dbReference type="EMBL" id="KAI3739289.1"/>
    </source>
</evidence>
<keyword evidence="2" id="KW-1185">Reference proteome</keyword>
<dbReference type="Proteomes" id="UP001055811">
    <property type="component" value="Linkage Group LG05"/>
</dbReference>
<comment type="caution">
    <text evidence="1">The sequence shown here is derived from an EMBL/GenBank/DDBJ whole genome shotgun (WGS) entry which is preliminary data.</text>
</comment>
<evidence type="ECO:0000313" key="2">
    <source>
        <dbReference type="Proteomes" id="UP001055811"/>
    </source>
</evidence>
<name>A0ACB9CY90_CICIN</name>
<accession>A0ACB9CY90</accession>
<sequence>MAFFLTSTIYSLSLSLILAAAASASASAATNRPFSHHYVQTKPTPTAKKMTRLHFYFHDIVSGKNPTAMKIIGPKTAFGTTVIIDDPLTKGTKPGSTVVGRAQGLYALASQHDSSLLMAINFVFTYGKYNGSALGVMGLNNVLDAVRELPVVGGSGAFRFARGYALTNTVRYNLKTGDAVVQYNVTVMHA</sequence>
<reference evidence="1 2" key="2">
    <citation type="journal article" date="2022" name="Mol. Ecol. Resour.">
        <title>The genomes of chicory, endive, great burdock and yacon provide insights into Asteraceae paleo-polyploidization history and plant inulin production.</title>
        <authorList>
            <person name="Fan W."/>
            <person name="Wang S."/>
            <person name="Wang H."/>
            <person name="Wang A."/>
            <person name="Jiang F."/>
            <person name="Liu H."/>
            <person name="Zhao H."/>
            <person name="Xu D."/>
            <person name="Zhang Y."/>
        </authorList>
    </citation>
    <scope>NUCLEOTIDE SEQUENCE [LARGE SCALE GENOMIC DNA]</scope>
    <source>
        <strain evidence="2">cv. Punajuju</strain>
        <tissue evidence="1">Leaves</tissue>
    </source>
</reference>
<gene>
    <name evidence="1" type="ORF">L2E82_29692</name>
</gene>
<reference evidence="2" key="1">
    <citation type="journal article" date="2022" name="Mol. Ecol. Resour.">
        <title>The genomes of chicory, endive, great burdock and yacon provide insights into Asteraceae palaeo-polyploidization history and plant inulin production.</title>
        <authorList>
            <person name="Fan W."/>
            <person name="Wang S."/>
            <person name="Wang H."/>
            <person name="Wang A."/>
            <person name="Jiang F."/>
            <person name="Liu H."/>
            <person name="Zhao H."/>
            <person name="Xu D."/>
            <person name="Zhang Y."/>
        </authorList>
    </citation>
    <scope>NUCLEOTIDE SEQUENCE [LARGE SCALE GENOMIC DNA]</scope>
    <source>
        <strain evidence="2">cv. Punajuju</strain>
    </source>
</reference>
<proteinExistence type="predicted"/>
<dbReference type="EMBL" id="CM042013">
    <property type="protein sequence ID" value="KAI3739289.1"/>
    <property type="molecule type" value="Genomic_DNA"/>
</dbReference>
<protein>
    <submittedName>
        <fullName evidence="1">Uncharacterized protein</fullName>
    </submittedName>
</protein>